<organism evidence="2 3">
    <name type="scientific">Legionella israelensis</name>
    <dbReference type="NCBI Taxonomy" id="454"/>
    <lineage>
        <taxon>Bacteria</taxon>
        <taxon>Pseudomonadati</taxon>
        <taxon>Pseudomonadota</taxon>
        <taxon>Gammaproteobacteria</taxon>
        <taxon>Legionellales</taxon>
        <taxon>Legionellaceae</taxon>
        <taxon>Legionella</taxon>
    </lineage>
</organism>
<accession>A0AAX1EHW3</accession>
<reference evidence="2 3" key="1">
    <citation type="submission" date="2019-03" db="EMBL/GenBank/DDBJ databases">
        <title>Diverse conjugative elements silence natural transformation in Legionella species.</title>
        <authorList>
            <person name="Durieux I."/>
            <person name="Ginevra C."/>
            <person name="Attaiech L."/>
            <person name="Picq K."/>
            <person name="Juan P.A."/>
            <person name="Jarraud S."/>
            <person name="Charpentier X."/>
        </authorList>
    </citation>
    <scope>NUCLEOTIDE SEQUENCE [LARGE SCALE GENOMIC DNA]</scope>
    <source>
        <strain evidence="2 3">HL-0427-4011</strain>
    </source>
</reference>
<dbReference type="Proteomes" id="UP000295517">
    <property type="component" value="Chromosome"/>
</dbReference>
<feature type="transmembrane region" description="Helical" evidence="1">
    <location>
        <begin position="6"/>
        <end position="25"/>
    </location>
</feature>
<name>A0AAX1EHW3_9GAMM</name>
<evidence type="ECO:0000313" key="3">
    <source>
        <dbReference type="Proteomes" id="UP000295517"/>
    </source>
</evidence>
<evidence type="ECO:0000313" key="2">
    <source>
        <dbReference type="EMBL" id="QBR84555.1"/>
    </source>
</evidence>
<keyword evidence="1" id="KW-0812">Transmembrane</keyword>
<evidence type="ECO:0000256" key="1">
    <source>
        <dbReference type="SAM" id="Phobius"/>
    </source>
</evidence>
<dbReference type="RefSeq" id="WP_058500594.1">
    <property type="nucleotide sequence ID" value="NZ_CAAAJA010000005.1"/>
</dbReference>
<sequence length="86" mass="9278">MNKKVFLYGAVFGLISPIIGISAGLQISPVLGNILAFPVIILAYLTDKPFGTWGPSLILLAACLSVFIWTLLFGFISRIFTQSKSS</sequence>
<dbReference type="EMBL" id="CP038254">
    <property type="protein sequence ID" value="QBR84555.1"/>
    <property type="molecule type" value="Genomic_DNA"/>
</dbReference>
<dbReference type="AlphaFoldDB" id="A0AAX1EHW3"/>
<keyword evidence="1" id="KW-1133">Transmembrane helix</keyword>
<proteinExistence type="predicted"/>
<keyword evidence="1" id="KW-0472">Membrane</keyword>
<feature type="transmembrane region" description="Helical" evidence="1">
    <location>
        <begin position="58"/>
        <end position="80"/>
    </location>
</feature>
<protein>
    <submittedName>
        <fullName evidence="2">Uncharacterized protein</fullName>
    </submittedName>
</protein>
<gene>
    <name evidence="2" type="ORF">E3983_09370</name>
</gene>